<accession>A0A0G3CD80</accession>
<sequence length="92" mass="10481">MNPGHLPKDLESIMKEDFSMPRNPTIARIFRAIKLSENAGSGFDKMFTGWKVHYGVEPIVSGGIDFYKIEFPLSQEETTKKTTKKTTQMIIE</sequence>
<dbReference type="EMBL" id="CP008746">
    <property type="protein sequence ID" value="AKJ38675.1"/>
    <property type="molecule type" value="Genomic_DNA"/>
</dbReference>
<name>A0A0G3CD80_METBA</name>
<dbReference type="AlphaFoldDB" id="A0A0G3CD80"/>
<gene>
    <name evidence="1" type="ORF">MCM1_1641</name>
</gene>
<organism evidence="1 2">
    <name type="scientific">Methanosarcina barkeri CM1</name>
    <dbReference type="NCBI Taxonomy" id="796385"/>
    <lineage>
        <taxon>Archaea</taxon>
        <taxon>Methanobacteriati</taxon>
        <taxon>Methanobacteriota</taxon>
        <taxon>Stenosarchaea group</taxon>
        <taxon>Methanomicrobia</taxon>
        <taxon>Methanosarcinales</taxon>
        <taxon>Methanosarcinaceae</taxon>
        <taxon>Methanosarcina</taxon>
    </lineage>
</organism>
<dbReference type="Proteomes" id="UP000035331">
    <property type="component" value="Chromosome"/>
</dbReference>
<dbReference type="InterPro" id="IPR038475">
    <property type="entry name" value="RecG_C_sf"/>
</dbReference>
<dbReference type="Gene3D" id="3.30.565.60">
    <property type="match status" value="1"/>
</dbReference>
<protein>
    <submittedName>
        <fullName evidence="1">Uncharacterized protein</fullName>
    </submittedName>
</protein>
<dbReference type="Pfam" id="PF13749">
    <property type="entry name" value="HATPase_c_4"/>
    <property type="match status" value="1"/>
</dbReference>
<dbReference type="PATRIC" id="fig|796385.3.peg.2054"/>
<reference evidence="2" key="1">
    <citation type="submission" date="2014-06" db="EMBL/GenBank/DDBJ databases">
        <title>The complete genome sequence of Methanosarcina barkeri CM1.</title>
        <authorList>
            <consortium name="Pastoral Greenhouse Gas Research Consortium"/>
            <person name="Lambie S.C."/>
            <person name="Leahy S.C."/>
            <person name="Kelly W.J."/>
            <person name="Li D."/>
            <person name="Reilly K."/>
            <person name="Attwood G.T."/>
            <person name="Altermann E."/>
        </authorList>
    </citation>
    <scope>NUCLEOTIDE SEQUENCE [LARGE SCALE GENOMIC DNA]</scope>
    <source>
        <strain evidence="2">CM1</strain>
    </source>
</reference>
<evidence type="ECO:0000313" key="1">
    <source>
        <dbReference type="EMBL" id="AKJ38675.1"/>
    </source>
</evidence>
<proteinExistence type="predicted"/>
<evidence type="ECO:0000313" key="2">
    <source>
        <dbReference type="Proteomes" id="UP000035331"/>
    </source>
</evidence>
<reference evidence="1 2" key="2">
    <citation type="journal article" date="2015" name="Stand. Genomic Sci.">
        <title>The complete genome sequence of the rumen methanogen Methanosarcina barkeri CM1.</title>
        <authorList>
            <person name="Lambie S.C."/>
            <person name="Kelly W.J."/>
            <person name="Leahy S.C."/>
            <person name="Li D."/>
            <person name="Reilly K."/>
            <person name="McAllister T.A."/>
            <person name="Valle E.R."/>
            <person name="Attwood G.T."/>
            <person name="Altermann E."/>
        </authorList>
    </citation>
    <scope>NUCLEOTIDE SEQUENCE [LARGE SCALE GENOMIC DNA]</scope>
    <source>
        <strain evidence="1 2">CM1</strain>
    </source>
</reference>